<keyword evidence="3" id="KW-1185">Reference proteome</keyword>
<feature type="compositionally biased region" description="Polar residues" evidence="1">
    <location>
        <begin position="202"/>
        <end position="212"/>
    </location>
</feature>
<organism evidence="2 3">
    <name type="scientific">Nocardioides plantarum</name>
    <dbReference type="NCBI Taxonomy" id="29299"/>
    <lineage>
        <taxon>Bacteria</taxon>
        <taxon>Bacillati</taxon>
        <taxon>Actinomycetota</taxon>
        <taxon>Actinomycetes</taxon>
        <taxon>Propionibacteriales</taxon>
        <taxon>Nocardioidaceae</taxon>
        <taxon>Nocardioides</taxon>
    </lineage>
</organism>
<evidence type="ECO:0000313" key="2">
    <source>
        <dbReference type="EMBL" id="MFB9312872.1"/>
    </source>
</evidence>
<comment type="caution">
    <text evidence="2">The sequence shown here is derived from an EMBL/GenBank/DDBJ whole genome shotgun (WGS) entry which is preliminary data.</text>
</comment>
<evidence type="ECO:0008006" key="4">
    <source>
        <dbReference type="Google" id="ProtNLM"/>
    </source>
</evidence>
<proteinExistence type="predicted"/>
<dbReference type="Proteomes" id="UP001589750">
    <property type="component" value="Unassembled WGS sequence"/>
</dbReference>
<accession>A0ABV5K8Z6</accession>
<dbReference type="RefSeq" id="WP_140011529.1">
    <property type="nucleotide sequence ID" value="NZ_JBHMDG010000009.1"/>
</dbReference>
<evidence type="ECO:0000313" key="3">
    <source>
        <dbReference type="Proteomes" id="UP001589750"/>
    </source>
</evidence>
<sequence length="347" mass="35357">MTALTAVLAVVCVACLVVLGLRYADTSGSVGDRAGQVFGLGDDDGGAGSADDTRTRELVLSQANQFIIRINTYGPSELDKQSKMPGYVKRVKEVITPKLDVEFEKSVTLAEQTVAQSGLERSAQLYASGAESIGADTATALVTGVITQSYPDPEKEGRIEYEPELFRYEVTLVRSGDQWLADDFAPVVGEVEGEPTEGASADPTTGASGAASPSLQRYVRLVTGRQGDVVAAATALEACGLPAAVKAGDTACPAAASDLATAARALSVALRDASDPDAEGYVGKPPAAIVDLVKATAAVADDAVSAARALRPSCLAGDSSACASQRSAVTESAGNLAAALEGWAGIG</sequence>
<name>A0ABV5K8Z6_9ACTN</name>
<dbReference type="EMBL" id="JBHMDG010000009">
    <property type="protein sequence ID" value="MFB9312872.1"/>
    <property type="molecule type" value="Genomic_DNA"/>
</dbReference>
<protein>
    <recommendedName>
        <fullName evidence="4">Mce-associated membrane protein</fullName>
    </recommendedName>
</protein>
<gene>
    <name evidence="2" type="ORF">ACFFRI_07430</name>
</gene>
<evidence type="ECO:0000256" key="1">
    <source>
        <dbReference type="SAM" id="MobiDB-lite"/>
    </source>
</evidence>
<feature type="region of interest" description="Disordered" evidence="1">
    <location>
        <begin position="192"/>
        <end position="212"/>
    </location>
</feature>
<reference evidence="2 3" key="1">
    <citation type="submission" date="2024-09" db="EMBL/GenBank/DDBJ databases">
        <authorList>
            <person name="Sun Q."/>
            <person name="Mori K."/>
        </authorList>
    </citation>
    <scope>NUCLEOTIDE SEQUENCE [LARGE SCALE GENOMIC DNA]</scope>
    <source>
        <strain evidence="2 3">JCM 9626</strain>
    </source>
</reference>